<dbReference type="InterPro" id="IPR036105">
    <property type="entry name" value="DiNase_FeMo-co_biosyn_sf"/>
</dbReference>
<proteinExistence type="predicted"/>
<dbReference type="SUPFAM" id="SSF53146">
    <property type="entry name" value="Nitrogenase accessory factor-like"/>
    <property type="match status" value="1"/>
</dbReference>
<dbReference type="Gene3D" id="3.30.420.130">
    <property type="entry name" value="Dinitrogenase iron-molybdenum cofactor biosynthesis domain"/>
    <property type="match status" value="1"/>
</dbReference>
<dbReference type="Pfam" id="PF02579">
    <property type="entry name" value="Nitro_FeMo-Co"/>
    <property type="match status" value="1"/>
</dbReference>
<dbReference type="PANTHER" id="PTHR42983:SF1">
    <property type="entry name" value="IRON-MOLYBDENUM PROTEIN"/>
    <property type="match status" value="1"/>
</dbReference>
<dbReference type="AlphaFoldDB" id="X1MWN6"/>
<organism evidence="2">
    <name type="scientific">marine sediment metagenome</name>
    <dbReference type="NCBI Taxonomy" id="412755"/>
    <lineage>
        <taxon>unclassified sequences</taxon>
        <taxon>metagenomes</taxon>
        <taxon>ecological metagenomes</taxon>
    </lineage>
</organism>
<comment type="caution">
    <text evidence="2">The sequence shown here is derived from an EMBL/GenBank/DDBJ whole genome shotgun (WGS) entry which is preliminary data.</text>
</comment>
<dbReference type="InterPro" id="IPR003731">
    <property type="entry name" value="Di-Nase_FeMo-co_biosynth"/>
</dbReference>
<feature type="non-terminal residue" evidence="2">
    <location>
        <position position="191"/>
    </location>
</feature>
<evidence type="ECO:0000259" key="1">
    <source>
        <dbReference type="Pfam" id="PF02579"/>
    </source>
</evidence>
<evidence type="ECO:0000313" key="2">
    <source>
        <dbReference type="EMBL" id="GAI19085.1"/>
    </source>
</evidence>
<feature type="domain" description="Dinitrogenase iron-molybdenum cofactor biosynthesis" evidence="1">
    <location>
        <begin position="14"/>
        <end position="103"/>
    </location>
</feature>
<dbReference type="CDD" id="cd00851">
    <property type="entry name" value="MTH1175"/>
    <property type="match status" value="1"/>
</dbReference>
<dbReference type="EMBL" id="BARV01019644">
    <property type="protein sequence ID" value="GAI19085.1"/>
    <property type="molecule type" value="Genomic_DNA"/>
</dbReference>
<name>X1MWN6_9ZZZZ</name>
<reference evidence="2" key="1">
    <citation type="journal article" date="2014" name="Front. Microbiol.">
        <title>High frequency of phylogenetically diverse reductive dehalogenase-homologous genes in deep subseafloor sedimentary metagenomes.</title>
        <authorList>
            <person name="Kawai M."/>
            <person name="Futagami T."/>
            <person name="Toyoda A."/>
            <person name="Takaki Y."/>
            <person name="Nishi S."/>
            <person name="Hori S."/>
            <person name="Arai W."/>
            <person name="Tsubouchi T."/>
            <person name="Morono Y."/>
            <person name="Uchiyama I."/>
            <person name="Ito T."/>
            <person name="Fujiyama A."/>
            <person name="Inagaki F."/>
            <person name="Takami H."/>
        </authorList>
    </citation>
    <scope>NUCLEOTIDE SEQUENCE</scope>
    <source>
        <strain evidence="2">Expedition CK06-06</strain>
    </source>
</reference>
<protein>
    <recommendedName>
        <fullName evidence="1">Dinitrogenase iron-molybdenum cofactor biosynthesis domain-containing protein</fullName>
    </recommendedName>
</protein>
<gene>
    <name evidence="2" type="ORF">S06H3_32973</name>
</gene>
<dbReference type="PANTHER" id="PTHR42983">
    <property type="entry name" value="DINITROGENASE IRON-MOLYBDENUM COFACTOR PROTEIN-RELATED"/>
    <property type="match status" value="1"/>
</dbReference>
<sequence>MKIAVSSTGPDLNALVDARFGRCQYFIVVDPQTLEFEAVPNPNLAATHGAGIQTAQMVAGKGVTVILTGNCGPNAFQTLSAAGIQVIVGVSGTVKDAVEKYKKGELQPSGQANVPEHFGTGGMSPSPGMTPGMGQFPGIGGGRGMGRGGGAGAGRGMGGGMMGRRFPDNTLWNRSCSRCSFADDKDQELQS</sequence>
<dbReference type="InterPro" id="IPR033913">
    <property type="entry name" value="MTH1175_dom"/>
</dbReference>
<accession>X1MWN6</accession>